<evidence type="ECO:0000313" key="3">
    <source>
        <dbReference type="Proteomes" id="UP001212803"/>
    </source>
</evidence>
<sequence length="187" mass="20031">MRRLANGGVLGGGLGLLAIGGGLVAGSWFAGEARQEALAVGTACAAVVVNSALVAGVFLGREAFVRYNLALVFPPLFALAAIAAAFFVFGQRTPSAALWRVRWRLVLAAIAVLLLSGGASGLWGARRSRRRWRPRSGVFCAAGRGGERDFVPELPRGPVRGLRHFGRAKRAWRCTRSRCTWRSRCGR</sequence>
<feature type="transmembrane region" description="Helical" evidence="1">
    <location>
        <begin position="67"/>
        <end position="89"/>
    </location>
</feature>
<proteinExistence type="predicted"/>
<organism evidence="2 3">
    <name type="scientific">Tepidiforma flava</name>
    <dbReference type="NCBI Taxonomy" id="3004094"/>
    <lineage>
        <taxon>Bacteria</taxon>
        <taxon>Bacillati</taxon>
        <taxon>Chloroflexota</taxon>
        <taxon>Tepidiformia</taxon>
        <taxon>Tepidiformales</taxon>
        <taxon>Tepidiformaceae</taxon>
        <taxon>Tepidiforma</taxon>
    </lineage>
</organism>
<keyword evidence="1" id="KW-1133">Transmembrane helix</keyword>
<evidence type="ECO:0000256" key="1">
    <source>
        <dbReference type="SAM" id="Phobius"/>
    </source>
</evidence>
<keyword evidence="1" id="KW-0812">Transmembrane</keyword>
<feature type="transmembrane region" description="Helical" evidence="1">
    <location>
        <begin position="101"/>
        <end position="125"/>
    </location>
</feature>
<dbReference type="RefSeq" id="WP_270055546.1">
    <property type="nucleotide sequence ID" value="NZ_CP115149.1"/>
</dbReference>
<keyword evidence="3" id="KW-1185">Reference proteome</keyword>
<keyword evidence="1" id="KW-0472">Membrane</keyword>
<protein>
    <submittedName>
        <fullName evidence="2">Uncharacterized protein</fullName>
    </submittedName>
</protein>
<accession>A0ABY7M2Z3</accession>
<dbReference type="Proteomes" id="UP001212803">
    <property type="component" value="Chromosome"/>
</dbReference>
<feature type="transmembrane region" description="Helical" evidence="1">
    <location>
        <begin position="37"/>
        <end position="60"/>
    </location>
</feature>
<gene>
    <name evidence="2" type="ORF">O0235_09485</name>
</gene>
<dbReference type="EMBL" id="CP115149">
    <property type="protein sequence ID" value="WBL35018.1"/>
    <property type="molecule type" value="Genomic_DNA"/>
</dbReference>
<reference evidence="2 3" key="1">
    <citation type="journal article" date="2023" name="ISME J.">
        <title>Thermophilic Dehalococcoidia with unusual traits shed light on an unexpected past.</title>
        <authorList>
            <person name="Palmer M."/>
            <person name="Covington J.K."/>
            <person name="Zhou E.M."/>
            <person name="Thomas S.C."/>
            <person name="Habib N."/>
            <person name="Seymour C.O."/>
            <person name="Lai D."/>
            <person name="Johnston J."/>
            <person name="Hashimi A."/>
            <person name="Jiao J.Y."/>
            <person name="Muok A.R."/>
            <person name="Liu L."/>
            <person name="Xian W.D."/>
            <person name="Zhi X.Y."/>
            <person name="Li M.M."/>
            <person name="Silva L.P."/>
            <person name="Bowen B.P."/>
            <person name="Louie K."/>
            <person name="Briegel A."/>
            <person name="Pett-Ridge J."/>
            <person name="Weber P.K."/>
            <person name="Tocheva E.I."/>
            <person name="Woyke T."/>
            <person name="Northen T.R."/>
            <person name="Mayali X."/>
            <person name="Li W.J."/>
            <person name="Hedlund B.P."/>
        </authorList>
    </citation>
    <scope>NUCLEOTIDE SEQUENCE [LARGE SCALE GENOMIC DNA]</scope>
    <source>
        <strain evidence="2 3">YIM 72310</strain>
    </source>
</reference>
<evidence type="ECO:0000313" key="2">
    <source>
        <dbReference type="EMBL" id="WBL35018.1"/>
    </source>
</evidence>
<name>A0ABY7M2Z3_9CHLR</name>
<feature type="transmembrane region" description="Helical" evidence="1">
    <location>
        <begin position="7"/>
        <end position="31"/>
    </location>
</feature>